<gene>
    <name evidence="2" type="ORF">PHLGIDRAFT_16337</name>
</gene>
<sequence length="285" mass="31840">MFPQCTVHTDDALAANAIRADGRKQGMVERKPRQRDHLLDGERRPCIEDDGSVVCSTIASFPRYRRKAHAYPVLFVPISSMHQLVNAKRRTTLRQRQSTIRLDESRSESAPFAGRDVWVCKGPTGPADFLPNVVVSESQAMDDPINQPIWAHLPRGSKTWYLRLGGPAALPVVPRRLDICMIGGCRGASTHARFLKLNMGVQNTRCDFPPEFGMICGMFDQISAAISSETVHHTAIHRRHSALLARLIRGPSAIDDLHPQAPVRDKTRRGDGRERRECECNGHEA</sequence>
<organism evidence="2 3">
    <name type="scientific">Phlebiopsis gigantea (strain 11061_1 CR5-6)</name>
    <name type="common">White-rot fungus</name>
    <name type="synonym">Peniophora gigantea</name>
    <dbReference type="NCBI Taxonomy" id="745531"/>
    <lineage>
        <taxon>Eukaryota</taxon>
        <taxon>Fungi</taxon>
        <taxon>Dikarya</taxon>
        <taxon>Basidiomycota</taxon>
        <taxon>Agaricomycotina</taxon>
        <taxon>Agaricomycetes</taxon>
        <taxon>Polyporales</taxon>
        <taxon>Phanerochaetaceae</taxon>
        <taxon>Phlebiopsis</taxon>
    </lineage>
</organism>
<evidence type="ECO:0000313" key="3">
    <source>
        <dbReference type="Proteomes" id="UP000053257"/>
    </source>
</evidence>
<reference evidence="2 3" key="1">
    <citation type="journal article" date="2014" name="PLoS Genet.">
        <title>Analysis of the Phlebiopsis gigantea genome, transcriptome and secretome provides insight into its pioneer colonization strategies of wood.</title>
        <authorList>
            <person name="Hori C."/>
            <person name="Ishida T."/>
            <person name="Igarashi K."/>
            <person name="Samejima M."/>
            <person name="Suzuki H."/>
            <person name="Master E."/>
            <person name="Ferreira P."/>
            <person name="Ruiz-Duenas F.J."/>
            <person name="Held B."/>
            <person name="Canessa P."/>
            <person name="Larrondo L.F."/>
            <person name="Schmoll M."/>
            <person name="Druzhinina I.S."/>
            <person name="Kubicek C.P."/>
            <person name="Gaskell J.A."/>
            <person name="Kersten P."/>
            <person name="St John F."/>
            <person name="Glasner J."/>
            <person name="Sabat G."/>
            <person name="Splinter BonDurant S."/>
            <person name="Syed K."/>
            <person name="Yadav J."/>
            <person name="Mgbeahuruike A.C."/>
            <person name="Kovalchuk A."/>
            <person name="Asiegbu F.O."/>
            <person name="Lackner G."/>
            <person name="Hoffmeister D."/>
            <person name="Rencoret J."/>
            <person name="Gutierrez A."/>
            <person name="Sun H."/>
            <person name="Lindquist E."/>
            <person name="Barry K."/>
            <person name="Riley R."/>
            <person name="Grigoriev I.V."/>
            <person name="Henrissat B."/>
            <person name="Kues U."/>
            <person name="Berka R.M."/>
            <person name="Martinez A.T."/>
            <person name="Covert S.F."/>
            <person name="Blanchette R.A."/>
            <person name="Cullen D."/>
        </authorList>
    </citation>
    <scope>NUCLEOTIDE SEQUENCE [LARGE SCALE GENOMIC DNA]</scope>
    <source>
        <strain evidence="2 3">11061_1 CR5-6</strain>
    </source>
</reference>
<feature type="region of interest" description="Disordered" evidence="1">
    <location>
        <begin position="255"/>
        <end position="285"/>
    </location>
</feature>
<protein>
    <submittedName>
        <fullName evidence="2">Uncharacterized protein</fullName>
    </submittedName>
</protein>
<evidence type="ECO:0000313" key="2">
    <source>
        <dbReference type="EMBL" id="KIP02743.1"/>
    </source>
</evidence>
<dbReference type="EMBL" id="KN840656">
    <property type="protein sequence ID" value="KIP02743.1"/>
    <property type="molecule type" value="Genomic_DNA"/>
</dbReference>
<proteinExistence type="predicted"/>
<dbReference type="HOGENOM" id="CLU_976996_0_0_1"/>
<accession>A0A0C3PCC6</accession>
<dbReference type="Proteomes" id="UP000053257">
    <property type="component" value="Unassembled WGS sequence"/>
</dbReference>
<dbReference type="AlphaFoldDB" id="A0A0C3PCC6"/>
<name>A0A0C3PCC6_PHLG1</name>
<evidence type="ECO:0000256" key="1">
    <source>
        <dbReference type="SAM" id="MobiDB-lite"/>
    </source>
</evidence>
<keyword evidence="3" id="KW-1185">Reference proteome</keyword>